<evidence type="ECO:0000256" key="1">
    <source>
        <dbReference type="ARBA" id="ARBA00006484"/>
    </source>
</evidence>
<evidence type="ECO:0000256" key="3">
    <source>
        <dbReference type="ARBA" id="ARBA00023002"/>
    </source>
</evidence>
<reference evidence="4 5" key="1">
    <citation type="journal article" date="2010" name="Nat. Biotechnol.">
        <title>Genome sequence of the model mushroom Schizophyllum commune.</title>
        <authorList>
            <person name="Ohm R.A."/>
            <person name="de Jong J.F."/>
            <person name="Lugones L.G."/>
            <person name="Aerts A."/>
            <person name="Kothe E."/>
            <person name="Stajich J.E."/>
            <person name="de Vries R.P."/>
            <person name="Record E."/>
            <person name="Levasseur A."/>
            <person name="Baker S.E."/>
            <person name="Bartholomew K.A."/>
            <person name="Coutinho P.M."/>
            <person name="Erdmann S."/>
            <person name="Fowler T.J."/>
            <person name="Gathman A.C."/>
            <person name="Lombard V."/>
            <person name="Henrissat B."/>
            <person name="Knabe N."/>
            <person name="Kuees U."/>
            <person name="Lilly W.W."/>
            <person name="Lindquist E."/>
            <person name="Lucas S."/>
            <person name="Magnuson J.K."/>
            <person name="Piumi F."/>
            <person name="Raudaskoski M."/>
            <person name="Salamov A."/>
            <person name="Schmutz J."/>
            <person name="Schwarze F.W.M.R."/>
            <person name="vanKuyk P.A."/>
            <person name="Horton J.S."/>
            <person name="Grigoriev I.V."/>
            <person name="Woesten H.A.B."/>
        </authorList>
    </citation>
    <scope>NUCLEOTIDE SEQUENCE [LARGE SCALE GENOMIC DNA]</scope>
    <source>
        <strain evidence="5">H4-8 / FGSC 9210</strain>
    </source>
</reference>
<dbReference type="GO" id="GO:0016616">
    <property type="term" value="F:oxidoreductase activity, acting on the CH-OH group of donors, NAD or NADP as acceptor"/>
    <property type="evidence" value="ECO:0007669"/>
    <property type="project" value="TreeGrafter"/>
</dbReference>
<dbReference type="KEGG" id="scm:SCHCO_02608048"/>
<dbReference type="PRINTS" id="PR00081">
    <property type="entry name" value="GDHRDH"/>
</dbReference>
<dbReference type="PANTHER" id="PTHR42760:SF115">
    <property type="entry name" value="3-OXOACYL-[ACYL-CARRIER-PROTEIN] REDUCTASE FABG"/>
    <property type="match status" value="1"/>
</dbReference>
<dbReference type="RefSeq" id="XP_003034873.1">
    <property type="nucleotide sequence ID" value="XM_003034827.1"/>
</dbReference>
<name>D8PV55_SCHCM</name>
<dbReference type="Proteomes" id="UP000007431">
    <property type="component" value="Unassembled WGS sequence"/>
</dbReference>
<keyword evidence="3" id="KW-0560">Oxidoreductase</keyword>
<evidence type="ECO:0000313" key="5">
    <source>
        <dbReference type="Proteomes" id="UP000007431"/>
    </source>
</evidence>
<dbReference type="HOGENOM" id="CLU_010194_1_1_1"/>
<dbReference type="InParanoid" id="D8PV55"/>
<comment type="similarity">
    <text evidence="1">Belongs to the short-chain dehydrogenases/reductases (SDR) family.</text>
</comment>
<dbReference type="PRINTS" id="PR00080">
    <property type="entry name" value="SDRFAMILY"/>
</dbReference>
<dbReference type="Pfam" id="PF13561">
    <property type="entry name" value="adh_short_C2"/>
    <property type="match status" value="1"/>
</dbReference>
<dbReference type="GeneID" id="9595397"/>
<dbReference type="OrthoDB" id="1888931at2759"/>
<dbReference type="OMA" id="RAQYRFQ"/>
<gene>
    <name evidence="4" type="ORF">SCHCODRAFT_232195</name>
</gene>
<evidence type="ECO:0000256" key="2">
    <source>
        <dbReference type="ARBA" id="ARBA00022857"/>
    </source>
</evidence>
<organism evidence="5">
    <name type="scientific">Schizophyllum commune (strain H4-8 / FGSC 9210)</name>
    <name type="common">Split gill fungus</name>
    <dbReference type="NCBI Taxonomy" id="578458"/>
    <lineage>
        <taxon>Eukaryota</taxon>
        <taxon>Fungi</taxon>
        <taxon>Dikarya</taxon>
        <taxon>Basidiomycota</taxon>
        <taxon>Agaricomycotina</taxon>
        <taxon>Agaricomycetes</taxon>
        <taxon>Agaricomycetidae</taxon>
        <taxon>Agaricales</taxon>
        <taxon>Schizophyllaceae</taxon>
        <taxon>Schizophyllum</taxon>
    </lineage>
</organism>
<dbReference type="VEuPathDB" id="FungiDB:SCHCODRAFT_02608048"/>
<dbReference type="InterPro" id="IPR036291">
    <property type="entry name" value="NAD(P)-bd_dom_sf"/>
</dbReference>
<sequence>MAAERDQLTSRVIPQITLSTRENPLTAVKKIPDTVTNPAERAALRFAISGNGIIAGGSGALGLEFARGLLEHGARGVCLFDLEPSFAQSQAQIEKLRTDFLDRKIVTAVVNVADNDTVEAGVSKAAAELGSVDFLVCCAGIVCTAHATDHSVRDWQRVLDVNTTGTWLCAQAVGKQMIKQQTGGSIIFIASISGHSVNFPQPQVAYNTSKAAVLHIKDSLAAEWARYGIRVNSISPGYMDTILNEGDGLEECRRVWYARNPMGRMGDPSEIVGAGILLTSLAGRYINGADIVVDGGGLVF</sequence>
<dbReference type="Gene3D" id="3.40.50.720">
    <property type="entry name" value="NAD(P)-binding Rossmann-like Domain"/>
    <property type="match status" value="1"/>
</dbReference>
<dbReference type="InterPro" id="IPR002347">
    <property type="entry name" value="SDR_fam"/>
</dbReference>
<accession>D8PV55</accession>
<keyword evidence="2" id="KW-0521">NADP</keyword>
<dbReference type="InterPro" id="IPR020904">
    <property type="entry name" value="Sc_DH/Rdtase_CS"/>
</dbReference>
<proteinExistence type="inferred from homology"/>
<dbReference type="AlphaFoldDB" id="D8PV55"/>
<dbReference type="PROSITE" id="PS00061">
    <property type="entry name" value="ADH_SHORT"/>
    <property type="match status" value="1"/>
</dbReference>
<dbReference type="PANTHER" id="PTHR42760">
    <property type="entry name" value="SHORT-CHAIN DEHYDROGENASES/REDUCTASES FAMILY MEMBER"/>
    <property type="match status" value="1"/>
</dbReference>
<protein>
    <submittedName>
        <fullName evidence="4">Uncharacterized protein</fullName>
    </submittedName>
</protein>
<dbReference type="eggNOG" id="KOG0725">
    <property type="taxonomic scope" value="Eukaryota"/>
</dbReference>
<evidence type="ECO:0000313" key="4">
    <source>
        <dbReference type="EMBL" id="EFI99970.1"/>
    </source>
</evidence>
<dbReference type="FunFam" id="3.40.50.720:FF:000084">
    <property type="entry name" value="Short-chain dehydrogenase reductase"/>
    <property type="match status" value="1"/>
</dbReference>
<dbReference type="EMBL" id="GL377303">
    <property type="protein sequence ID" value="EFI99970.1"/>
    <property type="molecule type" value="Genomic_DNA"/>
</dbReference>
<keyword evidence="5" id="KW-1185">Reference proteome</keyword>
<dbReference type="SUPFAM" id="SSF51735">
    <property type="entry name" value="NAD(P)-binding Rossmann-fold domains"/>
    <property type="match status" value="1"/>
</dbReference>